<organism evidence="2 4">
    <name type="scientific">Commensalibacter communis</name>
    <dbReference type="NCBI Taxonomy" id="2972786"/>
    <lineage>
        <taxon>Bacteria</taxon>
        <taxon>Pseudomonadati</taxon>
        <taxon>Pseudomonadota</taxon>
        <taxon>Alphaproteobacteria</taxon>
        <taxon>Acetobacterales</taxon>
        <taxon>Acetobacteraceae</taxon>
    </lineage>
</organism>
<reference evidence="2" key="1">
    <citation type="submission" date="2022-10" db="EMBL/GenBank/DDBJ databases">
        <authorList>
            <person name="Botero Cardona J."/>
        </authorList>
    </citation>
    <scope>NUCLEOTIDE SEQUENCE</scope>
    <source>
        <strain evidence="2">LMG 31819</strain>
        <strain evidence="3">R-53529</strain>
    </source>
</reference>
<sequence>MSTTNNSEPQKVTMDLLPLTTAIGNLSTAISGFGNSVSTVKIKLSDGFEGAVKQAVVIAQTQMQGFVQNTVAQMNKEVTKTTFKDGKPVSQTVTTTALDQKTQQLGLAFDQKRLAAINEYNNLVKQQKMTFDDFASAIRKVTDRFMSISDLYAEGDKATDVIGNIKRANVSQEQFLTVSSMIKNGGGASDAASQQLAIRVLSLLNSRNSTDPEDIEKFKNNQAIQEAAKHNVEFAKLLKDKNADPAILFKEFVRGIGIAYNDPTTNKIALQKKLDQYVDPNIPLQNLMKGDQDTLQGNANGSLNDLYDKSRDFAQRYAPTLKGNSDTSTIKGQTDDAWRASHAQSAAMSKELLDNLAIWQQKMLKQFPEAVAIVNAVAAFTSGIIKTVEVVMDFKSALAAILGLWGIKKLLGGGSGGPGAGLGGGMGGFGCCCPCGPEPQRAAQGAAGMASSFAASALAAILGGMFVAGGAKPTPEHGMANTASPNQDYKVDPSYHASMGNLGVPYQPPVTKGDIGQLGADAQGMVDKVNSGLEKFNKGFEEVAPYLMIIGGLAMVLATLPVSGPATAAAAAAGVVGIGMTAGAGKANAKESKGNRGVLEHAPPDNVKDLVKPAEISRPSKNLNDSLDGKYQHPETRHRPMASNGMDIEWAKRNQTITQNITNHQIFHMNFNGSILQDPSSLRKNVASAMGNKAMMTGDAINVGARGVIA</sequence>
<evidence type="ECO:0000256" key="1">
    <source>
        <dbReference type="SAM" id="MobiDB-lite"/>
    </source>
</evidence>
<comment type="caution">
    <text evidence="2">The sequence shown here is derived from an EMBL/GenBank/DDBJ whole genome shotgun (WGS) entry which is preliminary data.</text>
</comment>
<proteinExistence type="predicted"/>
<accession>A0A9W4TQK2</accession>
<dbReference type="RefSeq" id="WP_271790544.1">
    <property type="nucleotide sequence ID" value="NZ_CAMXCM010000009.1"/>
</dbReference>
<evidence type="ECO:0000313" key="2">
    <source>
        <dbReference type="EMBL" id="CAI3956600.1"/>
    </source>
</evidence>
<keyword evidence="5" id="KW-1185">Reference proteome</keyword>
<dbReference type="AlphaFoldDB" id="A0A9W4TQK2"/>
<evidence type="ECO:0000313" key="5">
    <source>
        <dbReference type="Proteomes" id="UP001154259"/>
    </source>
</evidence>
<dbReference type="Proteomes" id="UP001154255">
    <property type="component" value="Unassembled WGS sequence"/>
</dbReference>
<evidence type="ECO:0000313" key="4">
    <source>
        <dbReference type="Proteomes" id="UP001154255"/>
    </source>
</evidence>
<gene>
    <name evidence="3" type="ORF">R53529_LOCUS2126</name>
    <name evidence="2" type="ORF">R53530_LOCUS2160</name>
</gene>
<feature type="compositionally biased region" description="Basic and acidic residues" evidence="1">
    <location>
        <begin position="627"/>
        <end position="638"/>
    </location>
</feature>
<name>A0A9W4TQK2_9PROT</name>
<evidence type="ECO:0000313" key="3">
    <source>
        <dbReference type="EMBL" id="CAI3958142.1"/>
    </source>
</evidence>
<dbReference type="EMBL" id="CAMXCM010000009">
    <property type="protein sequence ID" value="CAI3956600.1"/>
    <property type="molecule type" value="Genomic_DNA"/>
</dbReference>
<dbReference type="EMBL" id="CAMXCS010000009">
    <property type="protein sequence ID" value="CAI3958142.1"/>
    <property type="molecule type" value="Genomic_DNA"/>
</dbReference>
<feature type="region of interest" description="Disordered" evidence="1">
    <location>
        <begin position="618"/>
        <end position="641"/>
    </location>
</feature>
<protein>
    <submittedName>
        <fullName evidence="2">Uncharacterized protein</fullName>
    </submittedName>
</protein>
<dbReference type="Proteomes" id="UP001154259">
    <property type="component" value="Unassembled WGS sequence"/>
</dbReference>